<dbReference type="InterPro" id="IPR053930">
    <property type="entry name" value="RapZ-like_N"/>
</dbReference>
<dbReference type="InterPro" id="IPR053931">
    <property type="entry name" value="RapZ_C"/>
</dbReference>
<feature type="domain" description="RapZ C-terminal" evidence="6">
    <location>
        <begin position="171"/>
        <end position="290"/>
    </location>
</feature>
<organism evidence="7 8">
    <name type="scientific">Roseinatronobacter ekhonensis</name>
    <dbReference type="NCBI Taxonomy" id="254356"/>
    <lineage>
        <taxon>Bacteria</taxon>
        <taxon>Pseudomonadati</taxon>
        <taxon>Pseudomonadota</taxon>
        <taxon>Alphaproteobacteria</taxon>
        <taxon>Rhodobacterales</taxon>
        <taxon>Paracoccaceae</taxon>
        <taxon>Roseinatronobacter</taxon>
    </lineage>
</organism>
<gene>
    <name evidence="7" type="primary">yvcJ</name>
    <name evidence="7" type="ORF">ROE7235_01405</name>
</gene>
<protein>
    <submittedName>
        <fullName evidence="7">Nucleotide-binding protein YvcJ</fullName>
    </submittedName>
</protein>
<dbReference type="HAMAP" id="MF_00636">
    <property type="entry name" value="RapZ_like"/>
    <property type="match status" value="1"/>
</dbReference>
<accession>A0A3B0M6H3</accession>
<dbReference type="NCBIfam" id="NF003828">
    <property type="entry name" value="PRK05416.1"/>
    <property type="match status" value="1"/>
</dbReference>
<evidence type="ECO:0000313" key="8">
    <source>
        <dbReference type="Proteomes" id="UP000272908"/>
    </source>
</evidence>
<keyword evidence="8" id="KW-1185">Reference proteome</keyword>
<proteinExistence type="inferred from homology"/>
<dbReference type="SUPFAM" id="SSF52540">
    <property type="entry name" value="P-loop containing nucleoside triphosphate hydrolases"/>
    <property type="match status" value="1"/>
</dbReference>
<dbReference type="PIRSF" id="PIRSF005052">
    <property type="entry name" value="P-loopkin"/>
    <property type="match status" value="1"/>
</dbReference>
<dbReference type="AlphaFoldDB" id="A0A3B0M6H3"/>
<name>A0A3B0M6H3_9RHOB</name>
<reference evidence="8" key="1">
    <citation type="submission" date="2018-08" db="EMBL/GenBank/DDBJ databases">
        <authorList>
            <person name="Rodrigo-Torres L."/>
            <person name="Arahal R. D."/>
            <person name="Lucena T."/>
        </authorList>
    </citation>
    <scope>NUCLEOTIDE SEQUENCE [LARGE SCALE GENOMIC DNA]</scope>
    <source>
        <strain evidence="8">CECT 7235</strain>
    </source>
</reference>
<keyword evidence="3 4" id="KW-0342">GTP-binding</keyword>
<evidence type="ECO:0000259" key="5">
    <source>
        <dbReference type="Pfam" id="PF03668"/>
    </source>
</evidence>
<dbReference type="Gene3D" id="3.40.50.300">
    <property type="entry name" value="P-loop containing nucleotide triphosphate hydrolases"/>
    <property type="match status" value="1"/>
</dbReference>
<dbReference type="Pfam" id="PF03668">
    <property type="entry name" value="RapZ-like_N"/>
    <property type="match status" value="1"/>
</dbReference>
<dbReference type="EMBL" id="UIHC01000010">
    <property type="protein sequence ID" value="SUZ31655.1"/>
    <property type="molecule type" value="Genomic_DNA"/>
</dbReference>
<dbReference type="PANTHER" id="PTHR30448">
    <property type="entry name" value="RNASE ADAPTER PROTEIN RAPZ"/>
    <property type="match status" value="1"/>
</dbReference>
<dbReference type="GO" id="GO:0005524">
    <property type="term" value="F:ATP binding"/>
    <property type="evidence" value="ECO:0007669"/>
    <property type="project" value="UniProtKB-UniRule"/>
</dbReference>
<dbReference type="GO" id="GO:0005525">
    <property type="term" value="F:GTP binding"/>
    <property type="evidence" value="ECO:0007669"/>
    <property type="project" value="UniProtKB-UniRule"/>
</dbReference>
<evidence type="ECO:0000313" key="7">
    <source>
        <dbReference type="EMBL" id="SUZ31655.1"/>
    </source>
</evidence>
<sequence length="301" mass="33485">MTGQSSEMAATARLVLVTGPSGSGRSTALKALEDLGFEAIDNMPSSLVPRLVRATLERPLALGLDIRNRDFSVDALLSLVEMLAALPDASFDLLYLDCSEDALVRRFSETRRRHPMRPDLPPAEGVALETRLLAAVRSRADMLIDTSALSPHDLRAEMVQRFAPEGRATMGVQVESFSYKRGIPRGADMVFDCRFLNNPHWQPELRRFDGRDPKVAEFIMQDTRFEPYFTKLHALVESILPEFAAQDKPLVLVALGCTGGQHRSVAMAEKLANRLARGPWRVSKRHRELERKAGMDHPANG</sequence>
<dbReference type="PANTHER" id="PTHR30448:SF0">
    <property type="entry name" value="RNASE ADAPTER PROTEIN RAPZ"/>
    <property type="match status" value="1"/>
</dbReference>
<dbReference type="InterPro" id="IPR027417">
    <property type="entry name" value="P-loop_NTPase"/>
</dbReference>
<feature type="domain" description="RapZ-like N-terminal" evidence="5">
    <location>
        <begin position="14"/>
        <end position="163"/>
    </location>
</feature>
<evidence type="ECO:0000259" key="6">
    <source>
        <dbReference type="Pfam" id="PF22740"/>
    </source>
</evidence>
<feature type="binding site" evidence="4">
    <location>
        <begin position="65"/>
        <end position="68"/>
    </location>
    <ligand>
        <name>GTP</name>
        <dbReference type="ChEBI" id="CHEBI:37565"/>
    </ligand>
</feature>
<evidence type="ECO:0000256" key="3">
    <source>
        <dbReference type="ARBA" id="ARBA00023134"/>
    </source>
</evidence>
<dbReference type="InterPro" id="IPR005337">
    <property type="entry name" value="RapZ-like"/>
</dbReference>
<evidence type="ECO:0000256" key="4">
    <source>
        <dbReference type="HAMAP-Rule" id="MF_00636"/>
    </source>
</evidence>
<evidence type="ECO:0000256" key="2">
    <source>
        <dbReference type="ARBA" id="ARBA00022840"/>
    </source>
</evidence>
<dbReference type="Proteomes" id="UP000272908">
    <property type="component" value="Unassembled WGS sequence"/>
</dbReference>
<dbReference type="OrthoDB" id="9784461at2"/>
<feature type="binding site" evidence="4">
    <location>
        <begin position="19"/>
        <end position="26"/>
    </location>
    <ligand>
        <name>ATP</name>
        <dbReference type="ChEBI" id="CHEBI:30616"/>
    </ligand>
</feature>
<dbReference type="Pfam" id="PF22740">
    <property type="entry name" value="PapZ_C"/>
    <property type="match status" value="1"/>
</dbReference>
<evidence type="ECO:0000256" key="1">
    <source>
        <dbReference type="ARBA" id="ARBA00022741"/>
    </source>
</evidence>
<keyword evidence="2 4" id="KW-0067">ATP-binding</keyword>
<keyword evidence="1 4" id="KW-0547">Nucleotide-binding</keyword>